<organism evidence="2 3">
    <name type="scientific">Puccinia striiformis f. sp. tritici PST-78</name>
    <dbReference type="NCBI Taxonomy" id="1165861"/>
    <lineage>
        <taxon>Eukaryota</taxon>
        <taxon>Fungi</taxon>
        <taxon>Dikarya</taxon>
        <taxon>Basidiomycota</taxon>
        <taxon>Pucciniomycotina</taxon>
        <taxon>Pucciniomycetes</taxon>
        <taxon>Pucciniales</taxon>
        <taxon>Pucciniaceae</taxon>
        <taxon>Puccinia</taxon>
    </lineage>
</organism>
<dbReference type="AlphaFoldDB" id="A0A0L0VUY9"/>
<evidence type="ECO:0000256" key="1">
    <source>
        <dbReference type="SAM" id="MobiDB-lite"/>
    </source>
</evidence>
<protein>
    <submittedName>
        <fullName evidence="2">Uncharacterized protein</fullName>
    </submittedName>
</protein>
<feature type="compositionally biased region" description="Polar residues" evidence="1">
    <location>
        <begin position="106"/>
        <end position="117"/>
    </location>
</feature>
<keyword evidence="3" id="KW-1185">Reference proteome</keyword>
<sequence>MSSPPCPGNTLANGPSSPNNYTLSDITGIGLIDRRSAAERVDAIFTNHLGGGWEERLRVHRTTRERAYSEANTTVTSFCIPGSFVPPRPAAPLPHRLHIPAFTPLTQSTSCRPTQSTPFRFHSPPRPNPSFPRNQQTLPSDLSDHLVLTRLAFINVNGATTSFAHVLPKLQSLPAP</sequence>
<comment type="caution">
    <text evidence="2">The sequence shown here is derived from an EMBL/GenBank/DDBJ whole genome shotgun (WGS) entry which is preliminary data.</text>
</comment>
<feature type="region of interest" description="Disordered" evidence="1">
    <location>
        <begin position="106"/>
        <end position="137"/>
    </location>
</feature>
<accession>A0A0L0VUY9</accession>
<dbReference type="Proteomes" id="UP000054564">
    <property type="component" value="Unassembled WGS sequence"/>
</dbReference>
<dbReference type="EMBL" id="AJIL01000021">
    <property type="protein sequence ID" value="KNF02830.1"/>
    <property type="molecule type" value="Genomic_DNA"/>
</dbReference>
<evidence type="ECO:0000313" key="3">
    <source>
        <dbReference type="Proteomes" id="UP000054564"/>
    </source>
</evidence>
<reference evidence="3" key="1">
    <citation type="submission" date="2014-03" db="EMBL/GenBank/DDBJ databases">
        <title>The Genome Sequence of Puccinia striiformis f. sp. tritici PST-78.</title>
        <authorList>
            <consortium name="The Broad Institute Genome Sequencing Platform"/>
            <person name="Cuomo C."/>
            <person name="Hulbert S."/>
            <person name="Chen X."/>
            <person name="Walker B."/>
            <person name="Young S.K."/>
            <person name="Zeng Q."/>
            <person name="Gargeya S."/>
            <person name="Fitzgerald M."/>
            <person name="Haas B."/>
            <person name="Abouelleil A."/>
            <person name="Alvarado L."/>
            <person name="Arachchi H.M."/>
            <person name="Berlin A.M."/>
            <person name="Chapman S.B."/>
            <person name="Goldberg J."/>
            <person name="Griggs A."/>
            <person name="Gujja S."/>
            <person name="Hansen M."/>
            <person name="Howarth C."/>
            <person name="Imamovic A."/>
            <person name="Larimer J."/>
            <person name="McCowan C."/>
            <person name="Montmayeur A."/>
            <person name="Murphy C."/>
            <person name="Neiman D."/>
            <person name="Pearson M."/>
            <person name="Priest M."/>
            <person name="Roberts A."/>
            <person name="Saif S."/>
            <person name="Shea T."/>
            <person name="Sisk P."/>
            <person name="Sykes S."/>
            <person name="Wortman J."/>
            <person name="Nusbaum C."/>
            <person name="Birren B."/>
        </authorList>
    </citation>
    <scope>NUCLEOTIDE SEQUENCE [LARGE SCALE GENOMIC DNA]</scope>
    <source>
        <strain evidence="3">race PST-78</strain>
    </source>
</reference>
<name>A0A0L0VUY9_9BASI</name>
<evidence type="ECO:0000313" key="2">
    <source>
        <dbReference type="EMBL" id="KNF02830.1"/>
    </source>
</evidence>
<proteinExistence type="predicted"/>
<gene>
    <name evidence="2" type="ORF">PSTG_04115</name>
</gene>